<evidence type="ECO:0000313" key="6">
    <source>
        <dbReference type="Proteomes" id="UP000740605"/>
    </source>
</evidence>
<dbReference type="SMART" id="SM00866">
    <property type="entry name" value="UTRA"/>
    <property type="match status" value="1"/>
</dbReference>
<dbReference type="InterPro" id="IPR000524">
    <property type="entry name" value="Tscrpt_reg_HTH_GntR"/>
</dbReference>
<dbReference type="PANTHER" id="PTHR44846:SF1">
    <property type="entry name" value="MANNOSYL-D-GLYCERATE TRANSPORT_METABOLISM SYSTEM REPRESSOR MNGR-RELATED"/>
    <property type="match status" value="1"/>
</dbReference>
<dbReference type="Pfam" id="PF07702">
    <property type="entry name" value="UTRA"/>
    <property type="match status" value="1"/>
</dbReference>
<dbReference type="SMART" id="SM00345">
    <property type="entry name" value="HTH_GNTR"/>
    <property type="match status" value="1"/>
</dbReference>
<dbReference type="PRINTS" id="PR00035">
    <property type="entry name" value="HTHGNTR"/>
</dbReference>
<dbReference type="PROSITE" id="PS50949">
    <property type="entry name" value="HTH_GNTR"/>
    <property type="match status" value="1"/>
</dbReference>
<dbReference type="Pfam" id="PF00392">
    <property type="entry name" value="GntR"/>
    <property type="match status" value="1"/>
</dbReference>
<dbReference type="RefSeq" id="WP_215487944.1">
    <property type="nucleotide sequence ID" value="NZ_BAAAPJ010000008.1"/>
</dbReference>
<reference evidence="5 6" key="1">
    <citation type="submission" date="2021-03" db="EMBL/GenBank/DDBJ databases">
        <title>Microbacterium pauli sp. nov., isolated from microfiltered milk.</title>
        <authorList>
            <person name="Bellassi P."/>
            <person name="Fontana A."/>
            <person name="Callegari M.L."/>
            <person name="Lorenzo M."/>
            <person name="Cappa F."/>
        </authorList>
    </citation>
    <scope>NUCLEOTIDE SEQUENCE [LARGE SCALE GENOMIC DNA]</scope>
    <source>
        <strain evidence="5 6">DSM 18909</strain>
    </source>
</reference>
<protein>
    <submittedName>
        <fullName evidence="5">GntR family transcriptional regulator</fullName>
    </submittedName>
</protein>
<accession>A0ABS5XW01</accession>
<dbReference type="PANTHER" id="PTHR44846">
    <property type="entry name" value="MANNOSYL-D-GLYCERATE TRANSPORT/METABOLISM SYSTEM REPRESSOR MNGR-RELATED"/>
    <property type="match status" value="1"/>
</dbReference>
<dbReference type="Gene3D" id="3.40.1410.10">
    <property type="entry name" value="Chorismate lyase-like"/>
    <property type="match status" value="1"/>
</dbReference>
<dbReference type="InterPro" id="IPR050679">
    <property type="entry name" value="Bact_HTH_transcr_reg"/>
</dbReference>
<dbReference type="EMBL" id="JAFLHG010000010">
    <property type="protein sequence ID" value="MBT8798716.1"/>
    <property type="molecule type" value="Genomic_DNA"/>
</dbReference>
<dbReference type="Gene3D" id="1.10.10.10">
    <property type="entry name" value="Winged helix-like DNA-binding domain superfamily/Winged helix DNA-binding domain"/>
    <property type="match status" value="1"/>
</dbReference>
<sequence>MPSGRAGASAEEILREWMHQGAFLPGERLGSERDLAERFGISRAALRSALEHLEAAGQVRRAMGRTGGVFADDGKLQRQVNTTLGVPAIARQQGYDVITRVLGCDLTAATPAQSRALQIAAGDGVVRIRRLRSVKGTSWSLDESVLPAARFPGLEDRDLSGSLYDLLRESYALRIGRTEETVEGIIADESRAELLRIPDGAPLLLLRRVAWDDAGAPFEWAQDAFRADRTRLQLAPLPANWKRLQG</sequence>
<dbReference type="Proteomes" id="UP000740605">
    <property type="component" value="Unassembled WGS sequence"/>
</dbReference>
<organism evidence="5 6">
    <name type="scientific">Microbacterium flavum</name>
    <dbReference type="NCBI Taxonomy" id="415216"/>
    <lineage>
        <taxon>Bacteria</taxon>
        <taxon>Bacillati</taxon>
        <taxon>Actinomycetota</taxon>
        <taxon>Actinomycetes</taxon>
        <taxon>Micrococcales</taxon>
        <taxon>Microbacteriaceae</taxon>
        <taxon>Microbacterium</taxon>
    </lineage>
</organism>
<evidence type="ECO:0000256" key="3">
    <source>
        <dbReference type="ARBA" id="ARBA00023163"/>
    </source>
</evidence>
<dbReference type="InterPro" id="IPR036388">
    <property type="entry name" value="WH-like_DNA-bd_sf"/>
</dbReference>
<keyword evidence="3" id="KW-0804">Transcription</keyword>
<feature type="domain" description="HTH gntR-type" evidence="4">
    <location>
        <begin position="4"/>
        <end position="74"/>
    </location>
</feature>
<keyword evidence="2" id="KW-0238">DNA-binding</keyword>
<dbReference type="InterPro" id="IPR011663">
    <property type="entry name" value="UTRA"/>
</dbReference>
<keyword evidence="1" id="KW-0805">Transcription regulation</keyword>
<dbReference type="InterPro" id="IPR028978">
    <property type="entry name" value="Chorismate_lyase_/UTRA_dom_sf"/>
</dbReference>
<gene>
    <name evidence="5" type="ORF">J0P97_11615</name>
</gene>
<comment type="caution">
    <text evidence="5">The sequence shown here is derived from an EMBL/GenBank/DDBJ whole genome shotgun (WGS) entry which is preliminary data.</text>
</comment>
<evidence type="ECO:0000313" key="5">
    <source>
        <dbReference type="EMBL" id="MBT8798716.1"/>
    </source>
</evidence>
<evidence type="ECO:0000259" key="4">
    <source>
        <dbReference type="PROSITE" id="PS50949"/>
    </source>
</evidence>
<dbReference type="SUPFAM" id="SSF64288">
    <property type="entry name" value="Chorismate lyase-like"/>
    <property type="match status" value="1"/>
</dbReference>
<dbReference type="CDD" id="cd07377">
    <property type="entry name" value="WHTH_GntR"/>
    <property type="match status" value="1"/>
</dbReference>
<dbReference type="SUPFAM" id="SSF46785">
    <property type="entry name" value="Winged helix' DNA-binding domain"/>
    <property type="match status" value="1"/>
</dbReference>
<keyword evidence="6" id="KW-1185">Reference proteome</keyword>
<dbReference type="InterPro" id="IPR036390">
    <property type="entry name" value="WH_DNA-bd_sf"/>
</dbReference>
<evidence type="ECO:0000256" key="1">
    <source>
        <dbReference type="ARBA" id="ARBA00023015"/>
    </source>
</evidence>
<proteinExistence type="predicted"/>
<name>A0ABS5XW01_9MICO</name>
<evidence type="ECO:0000256" key="2">
    <source>
        <dbReference type="ARBA" id="ARBA00023125"/>
    </source>
</evidence>